<dbReference type="InterPro" id="IPR017871">
    <property type="entry name" value="ABC_transporter-like_CS"/>
</dbReference>
<feature type="transmembrane region" description="Helical" evidence="8">
    <location>
        <begin position="147"/>
        <end position="168"/>
    </location>
</feature>
<keyword evidence="4" id="KW-0547">Nucleotide-binding</keyword>
<dbReference type="Gene3D" id="1.20.1560.10">
    <property type="entry name" value="ABC transporter type 1, transmembrane domain"/>
    <property type="match status" value="1"/>
</dbReference>
<comment type="caution">
    <text evidence="11">The sequence shown here is derived from an EMBL/GenBank/DDBJ whole genome shotgun (WGS) entry which is preliminary data.</text>
</comment>
<evidence type="ECO:0000259" key="10">
    <source>
        <dbReference type="PROSITE" id="PS50929"/>
    </source>
</evidence>
<organism evidence="11 12">
    <name type="scientific">Leptothoe spongobia TAU-MAC 1115</name>
    <dbReference type="NCBI Taxonomy" id="1967444"/>
    <lineage>
        <taxon>Bacteria</taxon>
        <taxon>Bacillati</taxon>
        <taxon>Cyanobacteriota</taxon>
        <taxon>Cyanophyceae</taxon>
        <taxon>Nodosilineales</taxon>
        <taxon>Cymatolegaceae</taxon>
        <taxon>Leptothoe</taxon>
        <taxon>Leptothoe spongobia</taxon>
    </lineage>
</organism>
<dbReference type="PROSITE" id="PS00211">
    <property type="entry name" value="ABC_TRANSPORTER_1"/>
    <property type="match status" value="1"/>
</dbReference>
<protein>
    <submittedName>
        <fullName evidence="11">ABC transporter ATP-binding protein/permease</fullName>
    </submittedName>
</protein>
<dbReference type="RefSeq" id="WP_215607500.1">
    <property type="nucleotide sequence ID" value="NZ_JADOES010000004.1"/>
</dbReference>
<name>A0A947DCC6_9CYAN</name>
<comment type="subcellular location">
    <subcellularLocation>
        <location evidence="1">Cell membrane</location>
        <topology evidence="1">Multi-pass membrane protein</topology>
    </subcellularLocation>
</comment>
<sequence length="580" mass="65403">MQRFNFQIFQRFWTIAKTYWFSNEKWKARGLLLLIVILLLAYTGLSVVLNNQRGELISALSAKNESRFWQTVIIFIGVLVIYAPLLAGYTYLRDRLGLAWRRWLTTDFVQRYFADRAFYQINQFRTDIDNPDQRIAEDVKNFTQESLTLALVLSDSVLEIIAFSGVLLGISRELVLFLLGYAIIGTLATVGVFGQPLVRLNFEQLKREANFRFSLVRVRENAEAIAFYQGEAQESTQVNNRFMAAFDNYKRLLGWELGLNGLTNAYEFIPFILPALVVAPGIFSGDVEVGKVSEAQGAFIRVFFSLNLIVARFQSLSAFGAGIDRLYDFATSLGHVESSEGLADDVTTQRQEKKSGHPVIGFEASSKLTLDNVTLQTPNYQRTLIEALSLELDAQSSLLVVGPSGCGKSSLMRAIAGLWNSGTGTIQRPDLEHLLFLPQKPYMILGSLRQQLLYPYPDIEINDTQLKAALKQVNLPDLDERFGGFDAEEEWSDVLSLGEQQRLSFARVLLHEPTYTVLDEATSALDRDNEKQLYDHLAATKTAYLSVGHRKSLEDYHSSILRLAEDHTWKLQPLAKESGS</sequence>
<dbReference type="Pfam" id="PF06472">
    <property type="entry name" value="ABC_membrane_2"/>
    <property type="match status" value="1"/>
</dbReference>
<evidence type="ECO:0000256" key="5">
    <source>
        <dbReference type="ARBA" id="ARBA00022840"/>
    </source>
</evidence>
<dbReference type="PROSITE" id="PS50929">
    <property type="entry name" value="ABC_TM1F"/>
    <property type="match status" value="1"/>
</dbReference>
<keyword evidence="3 8" id="KW-0812">Transmembrane</keyword>
<dbReference type="InterPro" id="IPR036640">
    <property type="entry name" value="ABC1_TM_sf"/>
</dbReference>
<dbReference type="GO" id="GO:0016887">
    <property type="term" value="F:ATP hydrolysis activity"/>
    <property type="evidence" value="ECO:0007669"/>
    <property type="project" value="InterPro"/>
</dbReference>
<proteinExistence type="predicted"/>
<dbReference type="Gene3D" id="3.40.50.300">
    <property type="entry name" value="P-loop containing nucleotide triphosphate hydrolases"/>
    <property type="match status" value="1"/>
</dbReference>
<dbReference type="GO" id="GO:0140359">
    <property type="term" value="F:ABC-type transporter activity"/>
    <property type="evidence" value="ECO:0007669"/>
    <property type="project" value="InterPro"/>
</dbReference>
<feature type="transmembrane region" description="Helical" evidence="8">
    <location>
        <begin position="174"/>
        <end position="198"/>
    </location>
</feature>
<dbReference type="CDD" id="cd03223">
    <property type="entry name" value="ABCD_peroxisomal_ALDP"/>
    <property type="match status" value="1"/>
</dbReference>
<evidence type="ECO:0000313" key="12">
    <source>
        <dbReference type="Proteomes" id="UP000717364"/>
    </source>
</evidence>
<accession>A0A947DCC6</accession>
<evidence type="ECO:0000313" key="11">
    <source>
        <dbReference type="EMBL" id="MBT9314432.1"/>
    </source>
</evidence>
<evidence type="ECO:0000256" key="2">
    <source>
        <dbReference type="ARBA" id="ARBA00022448"/>
    </source>
</evidence>
<dbReference type="GO" id="GO:0005524">
    <property type="term" value="F:ATP binding"/>
    <property type="evidence" value="ECO:0007669"/>
    <property type="project" value="UniProtKB-KW"/>
</dbReference>
<dbReference type="PROSITE" id="PS50893">
    <property type="entry name" value="ABC_TRANSPORTER_2"/>
    <property type="match status" value="1"/>
</dbReference>
<evidence type="ECO:0000256" key="1">
    <source>
        <dbReference type="ARBA" id="ARBA00004651"/>
    </source>
</evidence>
<dbReference type="InterPro" id="IPR003593">
    <property type="entry name" value="AAA+_ATPase"/>
</dbReference>
<evidence type="ECO:0000256" key="4">
    <source>
        <dbReference type="ARBA" id="ARBA00022741"/>
    </source>
</evidence>
<evidence type="ECO:0000259" key="9">
    <source>
        <dbReference type="PROSITE" id="PS50893"/>
    </source>
</evidence>
<feature type="transmembrane region" description="Helical" evidence="8">
    <location>
        <begin position="69"/>
        <end position="92"/>
    </location>
</feature>
<keyword evidence="12" id="KW-1185">Reference proteome</keyword>
<feature type="transmembrane region" description="Helical" evidence="8">
    <location>
        <begin position="31"/>
        <end position="49"/>
    </location>
</feature>
<reference evidence="11" key="1">
    <citation type="submission" date="2020-11" db="EMBL/GenBank/DDBJ databases">
        <authorList>
            <person name="Konstantinou D."/>
            <person name="Gkelis S."/>
            <person name="Popin R."/>
            <person name="Fewer D."/>
            <person name="Sivonen K."/>
        </authorList>
    </citation>
    <scope>NUCLEOTIDE SEQUENCE</scope>
    <source>
        <strain evidence="11">TAU-MAC 1115</strain>
    </source>
</reference>
<dbReference type="InterPro" id="IPR011527">
    <property type="entry name" value="ABC1_TM_dom"/>
</dbReference>
<dbReference type="PANTHER" id="PTHR11384:SF55">
    <property type="entry name" value="ATP-BINDING CASSETTE TRANSPORTER"/>
    <property type="match status" value="1"/>
</dbReference>
<dbReference type="AlphaFoldDB" id="A0A947DCC6"/>
<gene>
    <name evidence="11" type="ORF">IXB50_03235</name>
</gene>
<dbReference type="PANTHER" id="PTHR11384">
    <property type="entry name" value="ATP-BINDING CASSETTE, SUB-FAMILY D MEMBER"/>
    <property type="match status" value="1"/>
</dbReference>
<dbReference type="Pfam" id="PF00005">
    <property type="entry name" value="ABC_tran"/>
    <property type="match status" value="1"/>
</dbReference>
<dbReference type="InterPro" id="IPR003439">
    <property type="entry name" value="ABC_transporter-like_ATP-bd"/>
</dbReference>
<dbReference type="Proteomes" id="UP000717364">
    <property type="component" value="Unassembled WGS sequence"/>
</dbReference>
<feature type="domain" description="ABC transporter" evidence="9">
    <location>
        <begin position="368"/>
        <end position="578"/>
    </location>
</feature>
<dbReference type="InterPro" id="IPR050835">
    <property type="entry name" value="ABC_transporter_sub-D"/>
</dbReference>
<keyword evidence="6 8" id="KW-1133">Transmembrane helix</keyword>
<dbReference type="SUPFAM" id="SSF90123">
    <property type="entry name" value="ABC transporter transmembrane region"/>
    <property type="match status" value="1"/>
</dbReference>
<feature type="domain" description="ABC transmembrane type-1" evidence="10">
    <location>
        <begin position="33"/>
        <end position="318"/>
    </location>
</feature>
<evidence type="ECO:0000256" key="7">
    <source>
        <dbReference type="ARBA" id="ARBA00023136"/>
    </source>
</evidence>
<dbReference type="SMART" id="SM00382">
    <property type="entry name" value="AAA"/>
    <property type="match status" value="1"/>
</dbReference>
<dbReference type="InterPro" id="IPR027417">
    <property type="entry name" value="P-loop_NTPase"/>
</dbReference>
<keyword evidence="5 11" id="KW-0067">ATP-binding</keyword>
<keyword evidence="7 8" id="KW-0472">Membrane</keyword>
<dbReference type="GO" id="GO:0005886">
    <property type="term" value="C:plasma membrane"/>
    <property type="evidence" value="ECO:0007669"/>
    <property type="project" value="UniProtKB-SubCell"/>
</dbReference>
<dbReference type="SUPFAM" id="SSF52540">
    <property type="entry name" value="P-loop containing nucleoside triphosphate hydrolases"/>
    <property type="match status" value="1"/>
</dbReference>
<reference evidence="11" key="2">
    <citation type="journal article" date="2021" name="Mar. Drugs">
        <title>Genome Reduction and Secondary Metabolism of the Marine Sponge-Associated Cyanobacterium Leptothoe.</title>
        <authorList>
            <person name="Konstantinou D."/>
            <person name="Popin R.V."/>
            <person name="Fewer D.P."/>
            <person name="Sivonen K."/>
            <person name="Gkelis S."/>
        </authorList>
    </citation>
    <scope>NUCLEOTIDE SEQUENCE</scope>
    <source>
        <strain evidence="11">TAU-MAC 1115</strain>
    </source>
</reference>
<keyword evidence="2" id="KW-0813">Transport</keyword>
<evidence type="ECO:0000256" key="6">
    <source>
        <dbReference type="ARBA" id="ARBA00022989"/>
    </source>
</evidence>
<dbReference type="EMBL" id="JADOES010000004">
    <property type="protein sequence ID" value="MBT9314432.1"/>
    <property type="molecule type" value="Genomic_DNA"/>
</dbReference>
<evidence type="ECO:0000256" key="8">
    <source>
        <dbReference type="SAM" id="Phobius"/>
    </source>
</evidence>
<evidence type="ECO:0000256" key="3">
    <source>
        <dbReference type="ARBA" id="ARBA00022692"/>
    </source>
</evidence>